<reference evidence="2" key="1">
    <citation type="submission" date="2020-05" db="EMBL/GenBank/DDBJ databases">
        <authorList>
            <person name="Chiriac C."/>
            <person name="Salcher M."/>
            <person name="Ghai R."/>
            <person name="Kavagutti S V."/>
        </authorList>
    </citation>
    <scope>NUCLEOTIDE SEQUENCE</scope>
</reference>
<sequence>MMMNNLNKQEQEKLLQFVKFLQSYNPEYRMADGMKTQFLQLRKEVLVILDKQNGY</sequence>
<name>A0A6J7XCI2_9CAUD</name>
<evidence type="ECO:0000313" key="2">
    <source>
        <dbReference type="EMBL" id="CAB5226673.1"/>
    </source>
</evidence>
<protein>
    <submittedName>
        <fullName evidence="2">Uncharacterized protein</fullName>
    </submittedName>
</protein>
<organism evidence="2">
    <name type="scientific">uncultured Caudovirales phage</name>
    <dbReference type="NCBI Taxonomy" id="2100421"/>
    <lineage>
        <taxon>Viruses</taxon>
        <taxon>Duplodnaviria</taxon>
        <taxon>Heunggongvirae</taxon>
        <taxon>Uroviricota</taxon>
        <taxon>Caudoviricetes</taxon>
        <taxon>Peduoviridae</taxon>
        <taxon>Maltschvirus</taxon>
        <taxon>Maltschvirus maltsch</taxon>
    </lineage>
</organism>
<dbReference type="EMBL" id="LR796837">
    <property type="protein sequence ID" value="CAB4169075.1"/>
    <property type="molecule type" value="Genomic_DNA"/>
</dbReference>
<accession>A0A6J7XCI2</accession>
<evidence type="ECO:0000313" key="1">
    <source>
        <dbReference type="EMBL" id="CAB4169075.1"/>
    </source>
</evidence>
<proteinExistence type="predicted"/>
<gene>
    <name evidence="2" type="ORF">UFOVP1516_6</name>
    <name evidence="1" type="ORF">UFOVP887_38</name>
</gene>
<dbReference type="EMBL" id="LR798364">
    <property type="protein sequence ID" value="CAB5226673.1"/>
    <property type="molecule type" value="Genomic_DNA"/>
</dbReference>